<dbReference type="Gene3D" id="1.10.520.10">
    <property type="match status" value="1"/>
</dbReference>
<organism evidence="13 14">
    <name type="scientific">Apiotrichum porosum</name>
    <dbReference type="NCBI Taxonomy" id="105984"/>
    <lineage>
        <taxon>Eukaryota</taxon>
        <taxon>Fungi</taxon>
        <taxon>Dikarya</taxon>
        <taxon>Basidiomycota</taxon>
        <taxon>Agaricomycotina</taxon>
        <taxon>Tremellomycetes</taxon>
        <taxon>Trichosporonales</taxon>
        <taxon>Trichosporonaceae</taxon>
        <taxon>Apiotrichum</taxon>
    </lineage>
</organism>
<feature type="binding site" description="axial binding residue" evidence="9">
    <location>
        <position position="169"/>
    </location>
    <ligand>
        <name>heme b</name>
        <dbReference type="ChEBI" id="CHEBI:60344"/>
    </ligand>
    <ligandPart>
        <name>Fe</name>
        <dbReference type="ChEBI" id="CHEBI:18248"/>
    </ligandPart>
</feature>
<dbReference type="EMBL" id="RSCE01000012">
    <property type="protein sequence ID" value="RSH78673.1"/>
    <property type="molecule type" value="Genomic_DNA"/>
</dbReference>
<dbReference type="PRINTS" id="PR00458">
    <property type="entry name" value="PEROXIDASE"/>
</dbReference>
<evidence type="ECO:0000256" key="3">
    <source>
        <dbReference type="ARBA" id="ARBA00022617"/>
    </source>
</evidence>
<sequence length="588" mass="61680">MRTWSLLALALAGLVQTNASDETMLPHSSPCKGGGINRQNAAEWLRTGFHDGADHDAAAGTGGIDSSIQYETEYSENSGVGFSSVMTQYKFYRQQAVSMADIIALGAIVAVGSCGGPMVPFYYGRTDASAAHPKGYTPDPADSAATHKETFARMGFSETEMIQLVACGHTIGGVKAANHPELTTTANAPFDETIANFDNNVAVGYMNDTRINPMAQPYDPSNPGTSSDARVFAIDGNATISSMAASNDAFNNQCNTALSKLFNSAVPSSVSLKGPIVPFPVSGTLRMALRNEVYTVSIGSFRLYDMVGQWSSFTIGYTERSGVVGTAGLVSAKTSNTYSIGKTVEVKTMTTGITIPASTGIGSIFATVTLNDGTVYSSAEGEESITMDDTIILDYGNKFTCVYTGTANDNGTGLNVTAAVLAPFDASDKVDLLLRTYAGEVTTIRMSYRSGREDGTYNYYGAFVADTVGLNTYAIGVKLTRADGSVHVDTRDDVYWTLNTFSKCVAGAEVPTPAPIPSGSITRRNTVRKRVAQTACPSGYSSCGGRCVNTASDLEHCGGCAGDGGVDCTTLSDGAIACIAGKCVAQEY</sequence>
<dbReference type="PROSITE" id="PS50873">
    <property type="entry name" value="PEROXIDASE_4"/>
    <property type="match status" value="1"/>
</dbReference>
<evidence type="ECO:0000256" key="9">
    <source>
        <dbReference type="PIRSR" id="PIRSR601621-2"/>
    </source>
</evidence>
<keyword evidence="11" id="KW-0732">Signal</keyword>
<feature type="binding site" evidence="9">
    <location>
        <position position="51"/>
    </location>
    <ligand>
        <name>Ca(2+)</name>
        <dbReference type="ChEBI" id="CHEBI:29108"/>
        <label>1</label>
    </ligand>
</feature>
<dbReference type="Pfam" id="PF00141">
    <property type="entry name" value="peroxidase"/>
    <property type="match status" value="1"/>
</dbReference>
<evidence type="ECO:0000256" key="10">
    <source>
        <dbReference type="PIRSR" id="PIRSR601621-3"/>
    </source>
</evidence>
<dbReference type="Gene3D" id="1.10.420.10">
    <property type="entry name" value="Peroxidase, domain 2"/>
    <property type="match status" value="1"/>
</dbReference>
<dbReference type="InterPro" id="IPR002016">
    <property type="entry name" value="Haem_peroxidase"/>
</dbReference>
<proteinExistence type="inferred from homology"/>
<evidence type="ECO:0000313" key="14">
    <source>
        <dbReference type="Proteomes" id="UP000279236"/>
    </source>
</evidence>
<dbReference type="InterPro" id="IPR001621">
    <property type="entry name" value="Ligninase"/>
</dbReference>
<feature type="chain" id="PRO_5018818174" description="Peroxidase" evidence="11">
    <location>
        <begin position="20"/>
        <end position="588"/>
    </location>
</feature>
<feature type="binding site" evidence="9">
    <location>
        <position position="63"/>
    </location>
    <ligand>
        <name>Ca(2+)</name>
        <dbReference type="ChEBI" id="CHEBI:29108"/>
        <label>1</label>
    </ligand>
</feature>
<evidence type="ECO:0000256" key="2">
    <source>
        <dbReference type="ARBA" id="ARBA00022559"/>
    </source>
</evidence>
<feature type="binding site" evidence="9">
    <location>
        <position position="67"/>
    </location>
    <ligand>
        <name>Ca(2+)</name>
        <dbReference type="ChEBI" id="CHEBI:29108"/>
        <label>1</label>
    </ligand>
</feature>
<dbReference type="AlphaFoldDB" id="A0A427XIR1"/>
<keyword evidence="2 11" id="KW-0575">Peroxidase</keyword>
<dbReference type="SUPFAM" id="SSF48113">
    <property type="entry name" value="Heme-dependent peroxidases"/>
    <property type="match status" value="1"/>
</dbReference>
<keyword evidence="14" id="KW-1185">Reference proteome</keyword>
<protein>
    <recommendedName>
        <fullName evidence="11">Peroxidase</fullName>
        <ecNumber evidence="11">1.11.1.-</ecNumber>
    </recommendedName>
</protein>
<evidence type="ECO:0000256" key="6">
    <source>
        <dbReference type="ARBA" id="ARBA00023004"/>
    </source>
</evidence>
<feature type="active site" description="Proton acceptor" evidence="8">
    <location>
        <position position="50"/>
    </location>
</feature>
<feature type="binding site" evidence="9">
    <location>
        <position position="193"/>
    </location>
    <ligand>
        <name>Ca(2+)</name>
        <dbReference type="ChEBI" id="CHEBI:29108"/>
        <label>2</label>
    </ligand>
</feature>
<feature type="signal peptide" evidence="11">
    <location>
        <begin position="1"/>
        <end position="19"/>
    </location>
</feature>
<dbReference type="GO" id="GO:0034599">
    <property type="term" value="P:cellular response to oxidative stress"/>
    <property type="evidence" value="ECO:0007669"/>
    <property type="project" value="InterPro"/>
</dbReference>
<dbReference type="OrthoDB" id="5985073at2759"/>
<accession>A0A427XIR1</accession>
<dbReference type="GO" id="GO:0042744">
    <property type="term" value="P:hydrogen peroxide catabolic process"/>
    <property type="evidence" value="ECO:0007669"/>
    <property type="project" value="TreeGrafter"/>
</dbReference>
<comment type="cofactor">
    <cofactor evidence="9 11">
        <name>Ca(2+)</name>
        <dbReference type="ChEBI" id="CHEBI:29108"/>
    </cofactor>
    <text evidence="9 11">Binds 2 calcium ions per subunit.</text>
</comment>
<keyword evidence="6 9" id="KW-0408">Iron</keyword>
<dbReference type="EC" id="1.11.1.-" evidence="11"/>
<evidence type="ECO:0000256" key="4">
    <source>
        <dbReference type="ARBA" id="ARBA00022723"/>
    </source>
</evidence>
<dbReference type="InterPro" id="IPR010255">
    <property type="entry name" value="Haem_peroxidase_sf"/>
</dbReference>
<feature type="site" description="Transition state stabilizer" evidence="10">
    <location>
        <position position="46"/>
    </location>
</feature>
<keyword evidence="3 9" id="KW-0349">Heme</keyword>
<evidence type="ECO:0000256" key="11">
    <source>
        <dbReference type="RuleBase" id="RU363051"/>
    </source>
</evidence>
<comment type="cofactor">
    <cofactor evidence="9">
        <name>heme b</name>
        <dbReference type="ChEBI" id="CHEBI:60344"/>
    </cofactor>
    <text evidence="9">Binds 1 heme b (iron(II)-protoporphyrin IX) group per subunit.</text>
</comment>
<evidence type="ECO:0000259" key="12">
    <source>
        <dbReference type="PROSITE" id="PS50873"/>
    </source>
</evidence>
<dbReference type="GO" id="GO:0000302">
    <property type="term" value="P:response to reactive oxygen species"/>
    <property type="evidence" value="ECO:0007669"/>
    <property type="project" value="TreeGrafter"/>
</dbReference>
<keyword evidence="7" id="KW-0325">Glycoprotein</keyword>
<dbReference type="GO" id="GO:0004601">
    <property type="term" value="F:peroxidase activity"/>
    <property type="evidence" value="ECO:0007669"/>
    <property type="project" value="UniProtKB-KW"/>
</dbReference>
<feature type="binding site" evidence="9">
    <location>
        <position position="170"/>
    </location>
    <ligand>
        <name>Ca(2+)</name>
        <dbReference type="ChEBI" id="CHEBI:29108"/>
        <label>2</label>
    </ligand>
</feature>
<name>A0A427XIR1_9TREE</name>
<evidence type="ECO:0000256" key="7">
    <source>
        <dbReference type="ARBA" id="ARBA00023180"/>
    </source>
</evidence>
<evidence type="ECO:0000256" key="1">
    <source>
        <dbReference type="ARBA" id="ARBA00006089"/>
    </source>
</evidence>
<dbReference type="GeneID" id="39586945"/>
<keyword evidence="9 11" id="KW-0106">Calcium</keyword>
<keyword evidence="5 11" id="KW-0560">Oxidoreductase</keyword>
<dbReference type="PANTHER" id="PTHR31356">
    <property type="entry name" value="THYLAKOID LUMENAL 29 KDA PROTEIN, CHLOROPLASTIC-RELATED"/>
    <property type="match status" value="1"/>
</dbReference>
<gene>
    <name evidence="13" type="ORF">EHS24_002402</name>
</gene>
<dbReference type="PANTHER" id="PTHR31356:SF53">
    <property type="entry name" value="HEME PEROXIDASE"/>
    <property type="match status" value="1"/>
</dbReference>
<comment type="similarity">
    <text evidence="1 11">Belongs to the peroxidase family. Ligninase subfamily.</text>
</comment>
<dbReference type="PRINTS" id="PR00462">
    <property type="entry name" value="LIGNINASE"/>
</dbReference>
<evidence type="ECO:0000256" key="8">
    <source>
        <dbReference type="PIRSR" id="PIRSR601621-1"/>
    </source>
</evidence>
<feature type="domain" description="Plant heme peroxidase family profile" evidence="12">
    <location>
        <begin position="41"/>
        <end position="286"/>
    </location>
</feature>
<reference evidence="13 14" key="1">
    <citation type="submission" date="2018-11" db="EMBL/GenBank/DDBJ databases">
        <title>Genome sequence of Apiotrichum porosum DSM 27194.</title>
        <authorList>
            <person name="Aliyu H."/>
            <person name="Gorte O."/>
            <person name="Ochsenreither K."/>
        </authorList>
    </citation>
    <scope>NUCLEOTIDE SEQUENCE [LARGE SCALE GENOMIC DNA]</scope>
    <source>
        <strain evidence="13 14">DSM 27194</strain>
    </source>
</reference>
<evidence type="ECO:0000256" key="5">
    <source>
        <dbReference type="ARBA" id="ARBA00023002"/>
    </source>
</evidence>
<dbReference type="GO" id="GO:0046872">
    <property type="term" value="F:metal ion binding"/>
    <property type="evidence" value="ECO:0007669"/>
    <property type="project" value="UniProtKB-UniRule"/>
</dbReference>
<dbReference type="Proteomes" id="UP000279236">
    <property type="component" value="Unassembled WGS sequence"/>
</dbReference>
<comment type="caution">
    <text evidence="13">The sequence shown here is derived from an EMBL/GenBank/DDBJ whole genome shotgun (WGS) entry which is preliminary data.</text>
</comment>
<feature type="binding site" evidence="9">
    <location>
        <position position="191"/>
    </location>
    <ligand>
        <name>Ca(2+)</name>
        <dbReference type="ChEBI" id="CHEBI:29108"/>
        <label>2</label>
    </ligand>
</feature>
<dbReference type="GO" id="GO:0020037">
    <property type="term" value="F:heme binding"/>
    <property type="evidence" value="ECO:0007669"/>
    <property type="project" value="UniProtKB-UniRule"/>
</dbReference>
<feature type="binding site" evidence="9">
    <location>
        <position position="65"/>
    </location>
    <ligand>
        <name>Ca(2+)</name>
        <dbReference type="ChEBI" id="CHEBI:29108"/>
        <label>1</label>
    </ligand>
</feature>
<feature type="binding site" evidence="9">
    <location>
        <position position="198"/>
    </location>
    <ligand>
        <name>Ca(2+)</name>
        <dbReference type="ChEBI" id="CHEBI:29108"/>
        <label>2</label>
    </ligand>
</feature>
<evidence type="ECO:0000313" key="13">
    <source>
        <dbReference type="EMBL" id="RSH78673.1"/>
    </source>
</evidence>
<dbReference type="InterPro" id="IPR044831">
    <property type="entry name" value="Ccp1-like"/>
</dbReference>
<dbReference type="STRING" id="105984.A0A427XIR1"/>
<dbReference type="RefSeq" id="XP_028473820.1">
    <property type="nucleotide sequence ID" value="XM_028618142.1"/>
</dbReference>
<keyword evidence="4 9" id="KW-0479">Metal-binding</keyword>